<proteinExistence type="predicted"/>
<sequence>MNEPISITATLHLSLNLSTMLPVIFEKKIKHFAYHLDDEKFDMVLLLIICYPFLIVTSLKEALAYIPLIPLFMTTYMYSQSPPTQNSW</sequence>
<keyword evidence="1" id="KW-1133">Transmembrane helix</keyword>
<evidence type="ECO:0000313" key="3">
    <source>
        <dbReference type="Proteomes" id="UP000094801"/>
    </source>
</evidence>
<feature type="transmembrane region" description="Helical" evidence="1">
    <location>
        <begin position="6"/>
        <end position="25"/>
    </location>
</feature>
<organism evidence="2 3">
    <name type="scientific">[Candida] arabinofermentans NRRL YB-2248</name>
    <dbReference type="NCBI Taxonomy" id="983967"/>
    <lineage>
        <taxon>Eukaryota</taxon>
        <taxon>Fungi</taxon>
        <taxon>Dikarya</taxon>
        <taxon>Ascomycota</taxon>
        <taxon>Saccharomycotina</taxon>
        <taxon>Pichiomycetes</taxon>
        <taxon>Pichiales</taxon>
        <taxon>Pichiaceae</taxon>
        <taxon>Ogataea</taxon>
        <taxon>Ogataea/Candida clade</taxon>
    </lineage>
</organism>
<name>A0A1E4T5F0_9ASCO</name>
<dbReference type="AlphaFoldDB" id="A0A1E4T5F0"/>
<keyword evidence="1" id="KW-0812">Transmembrane</keyword>
<evidence type="ECO:0000313" key="2">
    <source>
        <dbReference type="EMBL" id="ODV86983.1"/>
    </source>
</evidence>
<dbReference type="EMBL" id="KV453849">
    <property type="protein sequence ID" value="ODV86983.1"/>
    <property type="molecule type" value="Genomic_DNA"/>
</dbReference>
<gene>
    <name evidence="2" type="ORF">CANARDRAFT_27320</name>
</gene>
<reference evidence="3" key="1">
    <citation type="submission" date="2016-04" db="EMBL/GenBank/DDBJ databases">
        <title>Comparative genomics of biotechnologically important yeasts.</title>
        <authorList>
            <consortium name="DOE Joint Genome Institute"/>
            <person name="Riley R."/>
            <person name="Haridas S."/>
            <person name="Wolfe K.H."/>
            <person name="Lopes M.R."/>
            <person name="Hittinger C.T."/>
            <person name="Goker M."/>
            <person name="Salamov A."/>
            <person name="Wisecaver J."/>
            <person name="Long T.M."/>
            <person name="Aerts A.L."/>
            <person name="Barry K."/>
            <person name="Choi C."/>
            <person name="Clum A."/>
            <person name="Coughlan A.Y."/>
            <person name="Deshpande S."/>
            <person name="Douglass A.P."/>
            <person name="Hanson S.J."/>
            <person name="Klenk H.-P."/>
            <person name="Labutti K."/>
            <person name="Lapidus A."/>
            <person name="Lindquist E."/>
            <person name="Lipzen A."/>
            <person name="Meier-Kolthoff J.P."/>
            <person name="Ohm R.A."/>
            <person name="Otillar R.P."/>
            <person name="Pangilinan J."/>
            <person name="Peng Y."/>
            <person name="Rokas A."/>
            <person name="Rosa C.A."/>
            <person name="Scheuner C."/>
            <person name="Sibirny A.A."/>
            <person name="Slot J.C."/>
            <person name="Stielow J.B."/>
            <person name="Sun H."/>
            <person name="Kurtzman C.P."/>
            <person name="Blackwell M."/>
            <person name="Grigoriev I.V."/>
            <person name="Jeffries T.W."/>
        </authorList>
    </citation>
    <scope>NUCLEOTIDE SEQUENCE [LARGE SCALE GENOMIC DNA]</scope>
    <source>
        <strain evidence="3">NRRL YB-2248</strain>
    </source>
</reference>
<feature type="transmembrane region" description="Helical" evidence="1">
    <location>
        <begin position="45"/>
        <end position="68"/>
    </location>
</feature>
<accession>A0A1E4T5F0</accession>
<dbReference type="Proteomes" id="UP000094801">
    <property type="component" value="Unassembled WGS sequence"/>
</dbReference>
<evidence type="ECO:0000256" key="1">
    <source>
        <dbReference type="SAM" id="Phobius"/>
    </source>
</evidence>
<keyword evidence="1" id="KW-0472">Membrane</keyword>
<keyword evidence="3" id="KW-1185">Reference proteome</keyword>
<protein>
    <submittedName>
        <fullName evidence="2">Uncharacterized protein</fullName>
    </submittedName>
</protein>